<dbReference type="InterPro" id="IPR009448">
    <property type="entry name" value="UDP-g_GGtrans"/>
</dbReference>
<name>A0AAE0GEI9_9CHLO</name>
<evidence type="ECO:0000313" key="2">
    <source>
        <dbReference type="EMBL" id="KAK3276790.1"/>
    </source>
</evidence>
<dbReference type="GO" id="GO:0036503">
    <property type="term" value="P:ERAD pathway"/>
    <property type="evidence" value="ECO:0007669"/>
    <property type="project" value="TreeGrafter"/>
</dbReference>
<organism evidence="2 3">
    <name type="scientific">Cymbomonas tetramitiformis</name>
    <dbReference type="NCBI Taxonomy" id="36881"/>
    <lineage>
        <taxon>Eukaryota</taxon>
        <taxon>Viridiplantae</taxon>
        <taxon>Chlorophyta</taxon>
        <taxon>Pyramimonadophyceae</taxon>
        <taxon>Pyramimonadales</taxon>
        <taxon>Pyramimonadaceae</taxon>
        <taxon>Cymbomonas</taxon>
    </lineage>
</organism>
<dbReference type="GO" id="GO:0005783">
    <property type="term" value="C:endoplasmic reticulum"/>
    <property type="evidence" value="ECO:0007669"/>
    <property type="project" value="TreeGrafter"/>
</dbReference>
<reference evidence="2 3" key="1">
    <citation type="journal article" date="2015" name="Genome Biol. Evol.">
        <title>Comparative Genomics of a Bacterivorous Green Alga Reveals Evolutionary Causalities and Consequences of Phago-Mixotrophic Mode of Nutrition.</title>
        <authorList>
            <person name="Burns J.A."/>
            <person name="Paasch A."/>
            <person name="Narechania A."/>
            <person name="Kim E."/>
        </authorList>
    </citation>
    <scope>NUCLEOTIDE SEQUENCE [LARGE SCALE GENOMIC DNA]</scope>
    <source>
        <strain evidence="2 3">PLY_AMNH</strain>
    </source>
</reference>
<evidence type="ECO:0000313" key="3">
    <source>
        <dbReference type="Proteomes" id="UP001190700"/>
    </source>
</evidence>
<gene>
    <name evidence="2" type="ORF">CYMTET_15166</name>
</gene>
<dbReference type="EMBL" id="LGRX02006384">
    <property type="protein sequence ID" value="KAK3276790.1"/>
    <property type="molecule type" value="Genomic_DNA"/>
</dbReference>
<dbReference type="PANTHER" id="PTHR11226:SF0">
    <property type="entry name" value="UDP-GLUCOSE:GLYCOPROTEIN GLUCOSYLTRANSFERASE"/>
    <property type="match status" value="1"/>
</dbReference>
<comment type="caution">
    <text evidence="2">The sequence shown here is derived from an EMBL/GenBank/DDBJ whole genome shotgun (WGS) entry which is preliminary data.</text>
</comment>
<dbReference type="PANTHER" id="PTHR11226">
    <property type="entry name" value="UDP-GLUCOSE GLYCOPROTEIN:GLUCOSYLTRANSFERASE"/>
    <property type="match status" value="1"/>
</dbReference>
<dbReference type="AlphaFoldDB" id="A0AAE0GEI9"/>
<dbReference type="Proteomes" id="UP001190700">
    <property type="component" value="Unassembled WGS sequence"/>
</dbReference>
<feature type="domain" description="UGGT thioredoxin-like" evidence="1">
    <location>
        <begin position="121"/>
        <end position="308"/>
    </location>
</feature>
<accession>A0AAE0GEI9</accession>
<protein>
    <recommendedName>
        <fullName evidence="1">UGGT thioredoxin-like domain-containing protein</fullName>
    </recommendedName>
</protein>
<evidence type="ECO:0000259" key="1">
    <source>
        <dbReference type="Pfam" id="PF18400"/>
    </source>
</evidence>
<keyword evidence="3" id="KW-1185">Reference proteome</keyword>
<dbReference type="GO" id="GO:0018279">
    <property type="term" value="P:protein N-linked glycosylation via asparagine"/>
    <property type="evidence" value="ECO:0007669"/>
    <property type="project" value="TreeGrafter"/>
</dbReference>
<sequence length="393" mass="40986">MNPPSRWRGGSAVSPKCCQRAGGAKPHPCKAGESYIASSTRTSEGCNIDDSIKLGNWVSSLLTFKKSAVAVCGRCTRHSNTSRNAMSRYVAFALLVSLSCAPQASSLSKGVNVALTAKWQATPILLEAAEFFAEESSQLFWQFIETWNDAGSPEDLESCRELILSRASSFSSSNMNKMLDVALAMRKYSPKLELFRSLAEQSLAAQGDKEACCLAEAAGEVATSPAELHGLLKTGALGEAGSAVGTSAIAGSAPLTEVDHVYPGSPSSGVQVILYASPGTECFASFHAELAALATSSPGIQYVLRPVLFPGCGAGTCAALGTGGALQIPGYGVELAIKNMEYKAQDDQKVKAEGDEEGGAALEAAPQVHAPTSQRLSPRGTLLVRLAVCTDNA</sequence>
<dbReference type="InterPro" id="IPR040693">
    <property type="entry name" value="UGGT_TRXL_1"/>
</dbReference>
<proteinExistence type="predicted"/>
<dbReference type="GO" id="GO:0051082">
    <property type="term" value="F:unfolded protein binding"/>
    <property type="evidence" value="ECO:0007669"/>
    <property type="project" value="TreeGrafter"/>
</dbReference>
<dbReference type="GO" id="GO:0003980">
    <property type="term" value="F:UDP-glucose:glycoprotein glucosyltransferase activity"/>
    <property type="evidence" value="ECO:0007669"/>
    <property type="project" value="InterPro"/>
</dbReference>
<dbReference type="Pfam" id="PF18400">
    <property type="entry name" value="Thioredoxin_12"/>
    <property type="match status" value="1"/>
</dbReference>